<proteinExistence type="predicted"/>
<dbReference type="SUPFAM" id="SSF52058">
    <property type="entry name" value="L domain-like"/>
    <property type="match status" value="1"/>
</dbReference>
<dbReference type="Pfam" id="PF13306">
    <property type="entry name" value="LRR_5"/>
    <property type="match status" value="1"/>
</dbReference>
<dbReference type="Proteomes" id="UP001295423">
    <property type="component" value="Unassembled WGS sequence"/>
</dbReference>
<accession>A0AAD2G458</accession>
<dbReference type="PANTHER" id="PTHR45661">
    <property type="entry name" value="SURFACE ANTIGEN"/>
    <property type="match status" value="1"/>
</dbReference>
<dbReference type="Gene3D" id="3.80.10.10">
    <property type="entry name" value="Ribonuclease Inhibitor"/>
    <property type="match status" value="2"/>
</dbReference>
<dbReference type="InterPro" id="IPR053139">
    <property type="entry name" value="Surface_bspA-like"/>
</dbReference>
<name>A0AAD2G458_9STRA</name>
<dbReference type="InterPro" id="IPR032675">
    <property type="entry name" value="LRR_dom_sf"/>
</dbReference>
<gene>
    <name evidence="1" type="ORF">CYCCA115_LOCUS17804</name>
</gene>
<evidence type="ECO:0000313" key="2">
    <source>
        <dbReference type="Proteomes" id="UP001295423"/>
    </source>
</evidence>
<evidence type="ECO:0000313" key="1">
    <source>
        <dbReference type="EMBL" id="CAJ1959382.1"/>
    </source>
</evidence>
<dbReference type="InterPro" id="IPR026906">
    <property type="entry name" value="LRR_5"/>
</dbReference>
<protein>
    <submittedName>
        <fullName evidence="1">Uncharacterized protein</fullName>
    </submittedName>
</protein>
<reference evidence="1" key="1">
    <citation type="submission" date="2023-08" db="EMBL/GenBank/DDBJ databases">
        <authorList>
            <person name="Audoor S."/>
            <person name="Bilcke G."/>
        </authorList>
    </citation>
    <scope>NUCLEOTIDE SEQUENCE</scope>
</reference>
<comment type="caution">
    <text evidence="1">The sequence shown here is derived from an EMBL/GenBank/DDBJ whole genome shotgun (WGS) entry which is preliminary data.</text>
</comment>
<dbReference type="EMBL" id="CAKOGP040001992">
    <property type="protein sequence ID" value="CAJ1959382.1"/>
    <property type="molecule type" value="Genomic_DNA"/>
</dbReference>
<dbReference type="PANTHER" id="PTHR45661:SF3">
    <property type="entry name" value="IG-LIKE DOMAIN-CONTAINING PROTEIN"/>
    <property type="match status" value="1"/>
</dbReference>
<organism evidence="1 2">
    <name type="scientific">Cylindrotheca closterium</name>
    <dbReference type="NCBI Taxonomy" id="2856"/>
    <lineage>
        <taxon>Eukaryota</taxon>
        <taxon>Sar</taxon>
        <taxon>Stramenopiles</taxon>
        <taxon>Ochrophyta</taxon>
        <taxon>Bacillariophyta</taxon>
        <taxon>Bacillariophyceae</taxon>
        <taxon>Bacillariophycidae</taxon>
        <taxon>Bacillariales</taxon>
        <taxon>Bacillariaceae</taxon>
        <taxon>Cylindrotheca</taxon>
    </lineage>
</organism>
<dbReference type="AlphaFoldDB" id="A0AAD2G458"/>
<keyword evidence="2" id="KW-1185">Reference proteome</keyword>
<sequence>MSSSEESEEEDIPKAKPITEEVHFLYEGQNHKEVPNNLTHARLAPGVKQIQRAAFHSCEQLVSVQLYEGLEVIGAAAFGTCASLTEIIIPNSVHEIARAAFDFCPLLANVKLPEKLVTIQCRLFYLCRSLKTIDIPKTVTSIGPHAFFECENLQSIDLPDGLSKICHSAFGGCTSLKEIDVPSSVKRIGTSAFRDCKNLALLKLPEGLEEVSEGLCENCSSLRALGLPSTVVRIGTDAFRECFKLVSLEMPGTLQEIEEGALSDCQVSVVIFPAGTKLENDAFERNVSIEPNKFPLEELPIHRVCYYQSFHSLPMNLEKLEHATVTNPKCLEDENGNTPFHVLATSFSPNVYLFQKLLEKYPVELLNQANRWNQAPVDYLYRSKAPGSAQLFEQVLQVTILQRSRFLGLEGWRMDVLQRVKEVLMSSEEERANDDPSFLEESCGSRALGQLRRSLLQYERLEATALLESALWKRNMPQRLLLLLRRQEEDEYSPKHVQKKRKVNATQTFCLPSCLSTSSSASTEKCCFGIKLFGSKPDGFIPTSEETTTISSSISFGAPLNEDERHAFLVHSGAEIVIPNVLPYLGPVSKTL</sequence>